<dbReference type="RefSeq" id="WP_133529318.1">
    <property type="nucleotide sequence ID" value="NZ_SNXO01000059.1"/>
</dbReference>
<name>A0A4R6PXK4_9FIRM</name>
<keyword evidence="1" id="KW-0540">Nuclease</keyword>
<organism evidence="1 2">
    <name type="scientific">Aminicella lysinilytica</name>
    <dbReference type="NCBI Taxonomy" id="433323"/>
    <lineage>
        <taxon>Bacteria</taxon>
        <taxon>Bacillati</taxon>
        <taxon>Bacillota</taxon>
        <taxon>Clostridia</taxon>
        <taxon>Peptostreptococcales</taxon>
        <taxon>Anaerovoracaceae</taxon>
        <taxon>Aminicella</taxon>
    </lineage>
</organism>
<evidence type="ECO:0000313" key="1">
    <source>
        <dbReference type="EMBL" id="TDP46463.1"/>
    </source>
</evidence>
<dbReference type="EMBL" id="SNXO01000059">
    <property type="protein sequence ID" value="TDP46463.1"/>
    <property type="molecule type" value="Genomic_DNA"/>
</dbReference>
<dbReference type="OrthoDB" id="400238at2"/>
<evidence type="ECO:0000313" key="2">
    <source>
        <dbReference type="Proteomes" id="UP000295500"/>
    </source>
</evidence>
<comment type="caution">
    <text evidence="1">The sequence shown here is derived from an EMBL/GenBank/DDBJ whole genome shotgun (WGS) entry which is preliminary data.</text>
</comment>
<accession>A0A4R6PXK4</accession>
<sequence>MPIKPIKLNADQNMLLDTAARCFTYWEQLDNMLRNDLHSRGANFPSVLSEMIASCALNLTRELSNSGDAKDSKGNIIEIKATSAKDTDLSSFSPTEEFSNLVFCKYVRKDRCIEIYNLKLSRKDIEKIEVKKGETFEEQATAGRRPRFSIERKIIKPNGLTPDFIAEIETKNRQTKITILK</sequence>
<dbReference type="InterPro" id="IPR019037">
    <property type="entry name" value="Restrct_endonuc_II_Bsp6I"/>
</dbReference>
<keyword evidence="2" id="KW-1185">Reference proteome</keyword>
<gene>
    <name evidence="1" type="ORF">EV211_1597</name>
</gene>
<keyword evidence="1" id="KW-0255">Endonuclease</keyword>
<protein>
    <submittedName>
        <fullName evidence="1">Bsp6I restriction endonuclease</fullName>
    </submittedName>
</protein>
<dbReference type="GO" id="GO:0004519">
    <property type="term" value="F:endonuclease activity"/>
    <property type="evidence" value="ECO:0007669"/>
    <property type="project" value="UniProtKB-KW"/>
</dbReference>
<dbReference type="Proteomes" id="UP000295500">
    <property type="component" value="Unassembled WGS sequence"/>
</dbReference>
<dbReference type="Pfam" id="PF09504">
    <property type="entry name" value="RE_Bsp6I"/>
    <property type="match status" value="1"/>
</dbReference>
<proteinExistence type="predicted"/>
<reference evidence="1 2" key="1">
    <citation type="submission" date="2019-03" db="EMBL/GenBank/DDBJ databases">
        <title>Genomic Encyclopedia of Type Strains, Phase IV (KMG-IV): sequencing the most valuable type-strain genomes for metagenomic binning, comparative biology and taxonomic classification.</title>
        <authorList>
            <person name="Goeker M."/>
        </authorList>
    </citation>
    <scope>NUCLEOTIDE SEQUENCE [LARGE SCALE GENOMIC DNA]</scope>
    <source>
        <strain evidence="1 2">DSM 28287</strain>
    </source>
</reference>
<keyword evidence="1" id="KW-0378">Hydrolase</keyword>
<dbReference type="AlphaFoldDB" id="A0A4R6PXK4"/>